<dbReference type="SUPFAM" id="SSF50353">
    <property type="entry name" value="Cytokine"/>
    <property type="match status" value="1"/>
</dbReference>
<dbReference type="Pfam" id="PF00167">
    <property type="entry name" value="FGF"/>
    <property type="match status" value="1"/>
</dbReference>
<evidence type="ECO:0000256" key="4">
    <source>
        <dbReference type="SAM" id="MobiDB-lite"/>
    </source>
</evidence>
<dbReference type="FunFam" id="2.80.10.50:FF:000004">
    <property type="entry name" value="Fibroblast growth factor"/>
    <property type="match status" value="1"/>
</dbReference>
<evidence type="ECO:0000313" key="6">
    <source>
        <dbReference type="Proteomes" id="UP000242638"/>
    </source>
</evidence>
<evidence type="ECO:0000256" key="2">
    <source>
        <dbReference type="ARBA" id="ARBA00023030"/>
    </source>
</evidence>
<dbReference type="Gene3D" id="2.80.10.50">
    <property type="match status" value="1"/>
</dbReference>
<dbReference type="SMART" id="SM00442">
    <property type="entry name" value="FGF"/>
    <property type="match status" value="1"/>
</dbReference>
<keyword evidence="6" id="KW-1185">Reference proteome</keyword>
<dbReference type="STRING" id="8081.ENSPREP00000014108"/>
<dbReference type="PROSITE" id="PS00247">
    <property type="entry name" value="HBGF_FGF"/>
    <property type="match status" value="1"/>
</dbReference>
<organism evidence="5 6">
    <name type="scientific">Poecilia reticulata</name>
    <name type="common">Guppy</name>
    <name type="synonym">Acanthophacelus reticulatus</name>
    <dbReference type="NCBI Taxonomy" id="8081"/>
    <lineage>
        <taxon>Eukaryota</taxon>
        <taxon>Metazoa</taxon>
        <taxon>Chordata</taxon>
        <taxon>Craniata</taxon>
        <taxon>Vertebrata</taxon>
        <taxon>Euteleostomi</taxon>
        <taxon>Actinopterygii</taxon>
        <taxon>Neopterygii</taxon>
        <taxon>Teleostei</taxon>
        <taxon>Neoteleostei</taxon>
        <taxon>Acanthomorphata</taxon>
        <taxon>Ovalentaria</taxon>
        <taxon>Atherinomorphae</taxon>
        <taxon>Cyprinodontiformes</taxon>
        <taxon>Poeciliidae</taxon>
        <taxon>Poeciliinae</taxon>
        <taxon>Poecilia</taxon>
    </lineage>
</organism>
<dbReference type="Ensembl" id="ENSPRET00000014253.1">
    <property type="protein sequence ID" value="ENSPREP00000014108.1"/>
    <property type="gene ID" value="ENSPREG00000009587.1"/>
</dbReference>
<feature type="region of interest" description="Disordered" evidence="4">
    <location>
        <begin position="315"/>
        <end position="339"/>
    </location>
</feature>
<dbReference type="InterPro" id="IPR008996">
    <property type="entry name" value="IL1/FGF"/>
</dbReference>
<reference evidence="6" key="1">
    <citation type="submission" date="2013-11" db="EMBL/GenBank/DDBJ databases">
        <title>The genomic landscape of the Guanapo guppy.</title>
        <authorList>
            <person name="Kuenstner A."/>
            <person name="Dreyer C."/>
        </authorList>
    </citation>
    <scope>NUCLEOTIDE SEQUENCE</scope>
    <source>
        <strain evidence="6">Guanapo</strain>
    </source>
</reference>
<name>A0A3P9NXB6_POERE</name>
<accession>A0A3P9NXB6</accession>
<dbReference type="InterPro" id="IPR002209">
    <property type="entry name" value="Fibroblast_GF_fam"/>
</dbReference>
<proteinExistence type="inferred from homology"/>
<protein>
    <recommendedName>
        <fullName evidence="3">Fibroblast growth factor</fullName>
        <shortName evidence="3">FGF</shortName>
    </recommendedName>
</protein>
<dbReference type="Bgee" id="ENSPREG00000009587">
    <property type="expression patterns" value="Expressed in caudal fin and 1 other cell type or tissue"/>
</dbReference>
<reference evidence="5" key="2">
    <citation type="submission" date="2025-08" db="UniProtKB">
        <authorList>
            <consortium name="Ensembl"/>
        </authorList>
    </citation>
    <scope>IDENTIFICATION</scope>
    <source>
        <strain evidence="5">Guanapo</strain>
    </source>
</reference>
<dbReference type="GeneTree" id="ENSGT00940000158907"/>
<keyword evidence="2" id="KW-0339">Growth factor</keyword>
<dbReference type="GO" id="GO:0008083">
    <property type="term" value="F:growth factor activity"/>
    <property type="evidence" value="ECO:0007669"/>
    <property type="project" value="UniProtKB-KW"/>
</dbReference>
<dbReference type="CDD" id="cd23306">
    <property type="entry name" value="beta-trefoil_FGF7-like"/>
    <property type="match status" value="1"/>
</dbReference>
<dbReference type="PRINTS" id="PR00263">
    <property type="entry name" value="HBGFFGF"/>
</dbReference>
<sequence length="503" mass="56310">LTDRRITREGRKTKPVRAWLQSQVTSKRAQAKKRNKGGKEDQKKSGFLDFLGGGEKNLPSLPGFFFSFFLDILKRSITFFSVSNYSFSNTSSVLLILFCLSPLLHGLEDLNGTYAYEIDYRQHCNIYTHIYSNKVIICAFLLKELEQKTSSCCEVILDLDIDTFQKRGTATKSAAAPPAADPSSFFKHRNCSSAAKSPALIHCRQTVLTPVVPQVSTPTVPERLPVPRQRRSSRWVRGGFSRSLSLSLHPAQHAPAPELLHSSPSSTTMCRWTVTQGAPVAWFSSFPCRRPPSLFLPLTSLLLLLLLGPCASSTDSEKSHAPEGTPTPPCWAPHRPSSARLPRATNVSLSSATVVGRHVRSSYKHLQGDVRRRKLFSYQKFFLRIGKDGNVNGTKREDDPYSILEIKSVDVGVVAIRGLSSNHYLAIKESGDLYGAREFGPDCRLIERIEENRYNTYASAEWRTKKNKCMFVGLNPRGKPLKGKKTRRKNTATHFLPMVVQPR</sequence>
<dbReference type="AlphaFoldDB" id="A0A3P9NXB6"/>
<feature type="region of interest" description="Disordered" evidence="4">
    <location>
        <begin position="22"/>
        <end position="42"/>
    </location>
</feature>
<evidence type="ECO:0000313" key="5">
    <source>
        <dbReference type="Ensembl" id="ENSPREP00000014108.1"/>
    </source>
</evidence>
<comment type="similarity">
    <text evidence="1 3">Belongs to the heparin-binding growth factors family.</text>
</comment>
<reference evidence="5" key="3">
    <citation type="submission" date="2025-09" db="UniProtKB">
        <authorList>
            <consortium name="Ensembl"/>
        </authorList>
    </citation>
    <scope>IDENTIFICATION</scope>
    <source>
        <strain evidence="5">Guanapo</strain>
    </source>
</reference>
<evidence type="ECO:0000256" key="1">
    <source>
        <dbReference type="ARBA" id="ARBA00007936"/>
    </source>
</evidence>
<dbReference type="Proteomes" id="UP000242638">
    <property type="component" value="Unassembled WGS sequence"/>
</dbReference>
<dbReference type="PRINTS" id="PR00262">
    <property type="entry name" value="IL1HBGF"/>
</dbReference>
<dbReference type="PANTHER" id="PTHR11486">
    <property type="entry name" value="FIBROBLAST GROWTH FACTOR"/>
    <property type="match status" value="1"/>
</dbReference>
<evidence type="ECO:0000256" key="3">
    <source>
        <dbReference type="RuleBase" id="RU049442"/>
    </source>
</evidence>